<keyword evidence="1" id="KW-0732">Signal</keyword>
<accession>A0ABV6IG89</accession>
<dbReference type="Gene3D" id="3.40.190.10">
    <property type="entry name" value="Periplasmic binding protein-like II"/>
    <property type="match status" value="2"/>
</dbReference>
<comment type="caution">
    <text evidence="3">The sequence shown here is derived from an EMBL/GenBank/DDBJ whole genome shotgun (WGS) entry which is preliminary data.</text>
</comment>
<gene>
    <name evidence="3" type="ORF">ACFFJH_11700</name>
</gene>
<dbReference type="SMART" id="SM00062">
    <property type="entry name" value="PBPb"/>
    <property type="match status" value="1"/>
</dbReference>
<organism evidence="3 4">
    <name type="scientific">Undibacterium danionis</name>
    <dbReference type="NCBI Taxonomy" id="1812100"/>
    <lineage>
        <taxon>Bacteria</taxon>
        <taxon>Pseudomonadati</taxon>
        <taxon>Pseudomonadota</taxon>
        <taxon>Betaproteobacteria</taxon>
        <taxon>Burkholderiales</taxon>
        <taxon>Oxalobacteraceae</taxon>
        <taxon>Undibacterium</taxon>
    </lineage>
</organism>
<dbReference type="RefSeq" id="WP_390212808.1">
    <property type="nucleotide sequence ID" value="NZ_JBHLXJ010000013.1"/>
</dbReference>
<dbReference type="Proteomes" id="UP001589844">
    <property type="component" value="Unassembled WGS sequence"/>
</dbReference>
<dbReference type="PANTHER" id="PTHR38834">
    <property type="entry name" value="PERIPLASMIC SUBSTRATE BINDING PROTEIN FAMILY 3"/>
    <property type="match status" value="1"/>
</dbReference>
<dbReference type="InterPro" id="IPR001638">
    <property type="entry name" value="Solute-binding_3/MltF_N"/>
</dbReference>
<keyword evidence="4" id="KW-1185">Reference proteome</keyword>
<feature type="signal peptide" evidence="1">
    <location>
        <begin position="1"/>
        <end position="36"/>
    </location>
</feature>
<dbReference type="SUPFAM" id="SSF53850">
    <property type="entry name" value="Periplasmic binding protein-like II"/>
    <property type="match status" value="1"/>
</dbReference>
<dbReference type="Pfam" id="PF00497">
    <property type="entry name" value="SBP_bac_3"/>
    <property type="match status" value="1"/>
</dbReference>
<reference evidence="3 4" key="1">
    <citation type="submission" date="2024-09" db="EMBL/GenBank/DDBJ databases">
        <authorList>
            <person name="Sun Q."/>
            <person name="Mori K."/>
        </authorList>
    </citation>
    <scope>NUCLEOTIDE SEQUENCE [LARGE SCALE GENOMIC DNA]</scope>
    <source>
        <strain evidence="3 4">CCM 8677</strain>
    </source>
</reference>
<dbReference type="PANTHER" id="PTHR38834:SF3">
    <property type="entry name" value="SOLUTE-BINDING PROTEIN FAMILY 3_N-TERMINAL DOMAIN-CONTAINING PROTEIN"/>
    <property type="match status" value="1"/>
</dbReference>
<evidence type="ECO:0000313" key="3">
    <source>
        <dbReference type="EMBL" id="MFC0350475.1"/>
    </source>
</evidence>
<name>A0ABV6IG89_9BURK</name>
<sequence>MPSTSLFSFWAAKSAGIQICHGLLALSILASTSAAAQKSEQTTSGKATKPIITAVTSAETFPYNFIKDGQVQGLAFDVTKALVERAGYQLQVDIVPWPRALQLAQNQSGTMIFSVARTAVRERVYHWIGPITSSEVWLYRLASRSDINISELRDVNPYLIGDIAGNSTLSLLKSLGYKVDTAPSNISNCNKFKIGRVDLIPFDPNGVERFLQTCGITQQEVVKVLHLPRDTALYMGLSKNTPSEVVNQLQQTFAAMNKDQTLQKIVQRWKSSQGIGKR</sequence>
<feature type="chain" id="PRO_5046987989" evidence="1">
    <location>
        <begin position="37"/>
        <end position="278"/>
    </location>
</feature>
<feature type="domain" description="Solute-binding protein family 3/N-terminal" evidence="2">
    <location>
        <begin position="51"/>
        <end position="273"/>
    </location>
</feature>
<evidence type="ECO:0000256" key="1">
    <source>
        <dbReference type="SAM" id="SignalP"/>
    </source>
</evidence>
<dbReference type="EMBL" id="JBHLXJ010000013">
    <property type="protein sequence ID" value="MFC0350475.1"/>
    <property type="molecule type" value="Genomic_DNA"/>
</dbReference>
<evidence type="ECO:0000313" key="4">
    <source>
        <dbReference type="Proteomes" id="UP001589844"/>
    </source>
</evidence>
<protein>
    <submittedName>
        <fullName evidence="3">Substrate-binding periplasmic protein</fullName>
    </submittedName>
</protein>
<proteinExistence type="predicted"/>
<evidence type="ECO:0000259" key="2">
    <source>
        <dbReference type="SMART" id="SM00062"/>
    </source>
</evidence>